<keyword evidence="9 11" id="KW-0808">Transferase</keyword>
<proteinExistence type="inferred from homology"/>
<comment type="pathway">
    <text evidence="4 11">Purine metabolism; AMP biosynthesis via salvage pathway; AMP from adenine: step 1/1.</text>
</comment>
<evidence type="ECO:0000256" key="2">
    <source>
        <dbReference type="ARBA" id="ARBA00003968"/>
    </source>
</evidence>
<comment type="subcellular location">
    <subcellularLocation>
        <location evidence="3 11">Cytoplasm</location>
    </subcellularLocation>
</comment>
<dbReference type="NCBIfam" id="NF002634">
    <property type="entry name" value="PRK02304.1-3"/>
    <property type="match status" value="1"/>
</dbReference>
<dbReference type="InterPro" id="IPR029057">
    <property type="entry name" value="PRTase-like"/>
</dbReference>
<dbReference type="CDD" id="cd06223">
    <property type="entry name" value="PRTases_typeI"/>
    <property type="match status" value="1"/>
</dbReference>
<dbReference type="PANTHER" id="PTHR32315:SF3">
    <property type="entry name" value="ADENINE PHOSPHORIBOSYLTRANSFERASE"/>
    <property type="match status" value="1"/>
</dbReference>
<dbReference type="Gene3D" id="3.40.50.2020">
    <property type="match status" value="1"/>
</dbReference>
<comment type="function">
    <text evidence="2 11">Catalyzes a salvage reaction resulting in the formation of AMP, that is energically less costly than de novo synthesis.</text>
</comment>
<evidence type="ECO:0000256" key="3">
    <source>
        <dbReference type="ARBA" id="ARBA00004496"/>
    </source>
</evidence>
<comment type="caution">
    <text evidence="13">The sequence shown here is derived from an EMBL/GenBank/DDBJ whole genome shotgun (WGS) entry which is preliminary data.</text>
</comment>
<evidence type="ECO:0000256" key="8">
    <source>
        <dbReference type="ARBA" id="ARBA00022676"/>
    </source>
</evidence>
<reference evidence="13 14" key="1">
    <citation type="submission" date="2023-06" db="EMBL/GenBank/DDBJ databases">
        <title>Antibody response to the Sneathia vaginalis cytopathogenic toxin A during pregnancy.</title>
        <authorList>
            <person name="Mccoy Z.T."/>
            <person name="Serrano M.G."/>
            <person name="Spaine K."/>
            <person name="Edwards D.J."/>
            <person name="Buck G.A."/>
            <person name="Jefferson K."/>
        </authorList>
    </citation>
    <scope>NUCLEOTIDE SEQUENCE [LARGE SCALE GENOMIC DNA]</scope>
    <source>
        <strain evidence="13 14">CCUG 42621</strain>
    </source>
</reference>
<protein>
    <recommendedName>
        <fullName evidence="6 11">Adenine phosphoribosyltransferase</fullName>
        <shortName evidence="11">APRT</shortName>
        <ecNumber evidence="6 11">2.4.2.7</ecNumber>
    </recommendedName>
</protein>
<dbReference type="EC" id="2.4.2.7" evidence="6 11"/>
<evidence type="ECO:0000256" key="4">
    <source>
        <dbReference type="ARBA" id="ARBA00004659"/>
    </source>
</evidence>
<dbReference type="SUPFAM" id="SSF53271">
    <property type="entry name" value="PRTase-like"/>
    <property type="match status" value="1"/>
</dbReference>
<organism evidence="13 14">
    <name type="scientific">Sneathia sanguinegens</name>
    <dbReference type="NCBI Taxonomy" id="40543"/>
    <lineage>
        <taxon>Bacteria</taxon>
        <taxon>Fusobacteriati</taxon>
        <taxon>Fusobacteriota</taxon>
        <taxon>Fusobacteriia</taxon>
        <taxon>Fusobacteriales</taxon>
        <taxon>Leptotrichiaceae</taxon>
        <taxon>Sneathia</taxon>
    </lineage>
</organism>
<comment type="catalytic activity">
    <reaction evidence="1 11">
        <text>AMP + diphosphate = 5-phospho-alpha-D-ribose 1-diphosphate + adenine</text>
        <dbReference type="Rhea" id="RHEA:16609"/>
        <dbReference type="ChEBI" id="CHEBI:16708"/>
        <dbReference type="ChEBI" id="CHEBI:33019"/>
        <dbReference type="ChEBI" id="CHEBI:58017"/>
        <dbReference type="ChEBI" id="CHEBI:456215"/>
        <dbReference type="EC" id="2.4.2.7"/>
    </reaction>
</comment>
<dbReference type="InterPro" id="IPR005764">
    <property type="entry name" value="Ade_phspho_trans"/>
</dbReference>
<keyword evidence="7 11" id="KW-0963">Cytoplasm</keyword>
<evidence type="ECO:0000256" key="7">
    <source>
        <dbReference type="ARBA" id="ARBA00022490"/>
    </source>
</evidence>
<dbReference type="EMBL" id="JASSPP010000006">
    <property type="protein sequence ID" value="MDK9580767.1"/>
    <property type="molecule type" value="Genomic_DNA"/>
</dbReference>
<evidence type="ECO:0000256" key="5">
    <source>
        <dbReference type="ARBA" id="ARBA00008391"/>
    </source>
</evidence>
<dbReference type="NCBIfam" id="NF002636">
    <property type="entry name" value="PRK02304.1-5"/>
    <property type="match status" value="1"/>
</dbReference>
<accession>A0ABT7HL68</accession>
<dbReference type="HAMAP" id="MF_00004">
    <property type="entry name" value="Aden_phosphoribosyltr"/>
    <property type="match status" value="1"/>
</dbReference>
<evidence type="ECO:0000256" key="11">
    <source>
        <dbReference type="HAMAP-Rule" id="MF_00004"/>
    </source>
</evidence>
<dbReference type="GO" id="GO:0003999">
    <property type="term" value="F:adenine phosphoribosyltransferase activity"/>
    <property type="evidence" value="ECO:0007669"/>
    <property type="project" value="UniProtKB-EC"/>
</dbReference>
<dbReference type="InterPro" id="IPR050054">
    <property type="entry name" value="UPRTase/APRTase"/>
</dbReference>
<keyword evidence="14" id="KW-1185">Reference proteome</keyword>
<keyword evidence="10 11" id="KW-0660">Purine salvage</keyword>
<name>A0ABT7HL68_9FUSO</name>
<dbReference type="PANTHER" id="PTHR32315">
    <property type="entry name" value="ADENINE PHOSPHORIBOSYLTRANSFERASE"/>
    <property type="match status" value="1"/>
</dbReference>
<sequence length="176" mass="19586">MSKVEVEKLSKMIRSIQDFPEKGILFRDITTALKDKEGLKLIIEDFTNRYKDKGIDYVLGADARGFIFGAAIAYNIGAGFVPARKVGKLPADTIRVDYELEYGINSIEMHTDAIPKGAKVLIVDDLLATGGTAEAMVKLVEIAEAKVYELAFLIELVDLKGREKLHNNEVYSILKY</sequence>
<dbReference type="Proteomes" id="UP001225134">
    <property type="component" value="Unassembled WGS sequence"/>
</dbReference>
<dbReference type="RefSeq" id="WP_066728794.1">
    <property type="nucleotide sequence ID" value="NZ_CAMPUK010000006.1"/>
</dbReference>
<evidence type="ECO:0000256" key="1">
    <source>
        <dbReference type="ARBA" id="ARBA00000868"/>
    </source>
</evidence>
<evidence type="ECO:0000259" key="12">
    <source>
        <dbReference type="Pfam" id="PF00156"/>
    </source>
</evidence>
<dbReference type="Pfam" id="PF00156">
    <property type="entry name" value="Pribosyltran"/>
    <property type="match status" value="1"/>
</dbReference>
<evidence type="ECO:0000256" key="10">
    <source>
        <dbReference type="ARBA" id="ARBA00022726"/>
    </source>
</evidence>
<evidence type="ECO:0000313" key="14">
    <source>
        <dbReference type="Proteomes" id="UP001225134"/>
    </source>
</evidence>
<comment type="similarity">
    <text evidence="5 11">Belongs to the purine/pyrimidine phosphoribosyltransferase family.</text>
</comment>
<evidence type="ECO:0000256" key="6">
    <source>
        <dbReference type="ARBA" id="ARBA00011893"/>
    </source>
</evidence>
<keyword evidence="8 11" id="KW-0328">Glycosyltransferase</keyword>
<comment type="subunit">
    <text evidence="11">Homodimer.</text>
</comment>
<evidence type="ECO:0000256" key="9">
    <source>
        <dbReference type="ARBA" id="ARBA00022679"/>
    </source>
</evidence>
<feature type="domain" description="Phosphoribosyltransferase" evidence="12">
    <location>
        <begin position="43"/>
        <end position="167"/>
    </location>
</feature>
<dbReference type="InterPro" id="IPR000836">
    <property type="entry name" value="PRTase_dom"/>
</dbReference>
<dbReference type="NCBIfam" id="TIGR01090">
    <property type="entry name" value="apt"/>
    <property type="match status" value="1"/>
</dbReference>
<gene>
    <name evidence="11" type="primary">apt</name>
    <name evidence="13" type="ORF">QQA45_04460</name>
</gene>
<evidence type="ECO:0000313" key="13">
    <source>
        <dbReference type="EMBL" id="MDK9580767.1"/>
    </source>
</evidence>